<reference evidence="6" key="2">
    <citation type="submission" date="2014-09" db="EMBL/GenBank/DDBJ databases">
        <authorList>
            <person name="GOMEZ-VALERO Laura"/>
        </authorList>
    </citation>
    <scope>NUCLEOTIDE SEQUENCE</scope>
    <source>
        <strain evidence="6">ATCC33218</strain>
    </source>
</reference>
<dbReference type="GO" id="GO:0019213">
    <property type="term" value="F:deacetylase activity"/>
    <property type="evidence" value="ECO:0007669"/>
    <property type="project" value="TreeGrafter"/>
</dbReference>
<dbReference type="HOGENOM" id="CLU_064244_3_0_6"/>
<protein>
    <recommendedName>
        <fullName evidence="10">Cellobiose phosphorylase</fullName>
    </recommendedName>
</protein>
<dbReference type="PANTHER" id="PTHR31609:SF1">
    <property type="entry name" value="CARBOHYDRATE DEACETYLASE"/>
    <property type="match status" value="1"/>
</dbReference>
<dbReference type="GO" id="GO:0046872">
    <property type="term" value="F:metal ion binding"/>
    <property type="evidence" value="ECO:0007669"/>
    <property type="project" value="UniProtKB-KW"/>
</dbReference>
<sequence length="276" mass="31932">MSRKIIICADDYAQNEAISEGILLLVQNKRINAVSCLVNLPHWKKAHAELRRIRKDIFIGLHINLSFGKAVSGAWQKIYAPNFEHFLSLTKQSYLRRLDKECVEAEICAQLDTFINSTGIPPDFIDGHQHIHQFPIIRDALISVYKQKNLTAFCRSTSNNLKDLFDFNFPKRQAITLLGGFKLKTLLNEQAIPTNSSFAGIYNFASAKNYRYYFRQFLKQTRSGGLIMCHPGNRSNDLNDPLYHYRHYELDYFMSDAFLSDLHEQQCRLQCKSEVI</sequence>
<evidence type="ECO:0008006" key="10">
    <source>
        <dbReference type="Google" id="ProtNLM"/>
    </source>
</evidence>
<keyword evidence="4" id="KW-0460">Magnesium</keyword>
<keyword evidence="9" id="KW-1185">Reference proteome</keyword>
<dbReference type="SUPFAM" id="SSF88713">
    <property type="entry name" value="Glycoside hydrolase/deacetylase"/>
    <property type="match status" value="1"/>
</dbReference>
<dbReference type="OrthoDB" id="5295855at2"/>
<dbReference type="InterPro" id="IPR006879">
    <property type="entry name" value="YdjC-like"/>
</dbReference>
<evidence type="ECO:0000256" key="3">
    <source>
        <dbReference type="ARBA" id="ARBA00022801"/>
    </source>
</evidence>
<accession>A0A098GFV9</accession>
<dbReference type="Proteomes" id="UP000182998">
    <property type="component" value="Unassembled WGS sequence"/>
</dbReference>
<name>A0A098GFV9_LEGMI</name>
<dbReference type="GO" id="GO:0005975">
    <property type="term" value="P:carbohydrate metabolic process"/>
    <property type="evidence" value="ECO:0007669"/>
    <property type="project" value="InterPro"/>
</dbReference>
<dbReference type="Pfam" id="PF04794">
    <property type="entry name" value="YdjC"/>
    <property type="match status" value="1"/>
</dbReference>
<gene>
    <name evidence="6" type="ORF">LMI_2081</name>
    <name evidence="7" type="ORF">SAMN02982997_01575</name>
</gene>
<keyword evidence="3" id="KW-0378">Hydrolase</keyword>
<evidence type="ECO:0000313" key="8">
    <source>
        <dbReference type="Proteomes" id="UP000032414"/>
    </source>
</evidence>
<dbReference type="EMBL" id="FMVN01000007">
    <property type="protein sequence ID" value="SCY39008.1"/>
    <property type="molecule type" value="Genomic_DNA"/>
</dbReference>
<dbReference type="PANTHER" id="PTHR31609">
    <property type="entry name" value="YDJC DEACETYLASE FAMILY MEMBER"/>
    <property type="match status" value="1"/>
</dbReference>
<dbReference type="EMBL" id="LN614830">
    <property type="protein sequence ID" value="CEG61364.1"/>
    <property type="molecule type" value="Genomic_DNA"/>
</dbReference>
<proteinExistence type="predicted"/>
<dbReference type="CDD" id="cd10807">
    <property type="entry name" value="YdjC_like_3"/>
    <property type="match status" value="1"/>
</dbReference>
<dbReference type="InterPro" id="IPR011330">
    <property type="entry name" value="Glyco_hydro/deAcase_b/a-brl"/>
</dbReference>
<keyword evidence="5" id="KW-0119">Carbohydrate metabolism</keyword>
<evidence type="ECO:0000256" key="2">
    <source>
        <dbReference type="ARBA" id="ARBA00022723"/>
    </source>
</evidence>
<dbReference type="STRING" id="451.B6N58_05655"/>
<evidence type="ECO:0000256" key="4">
    <source>
        <dbReference type="ARBA" id="ARBA00022842"/>
    </source>
</evidence>
<reference evidence="7 9" key="3">
    <citation type="submission" date="2016-10" db="EMBL/GenBank/DDBJ databases">
        <authorList>
            <person name="Varghese N."/>
            <person name="Submissions S."/>
        </authorList>
    </citation>
    <scope>NUCLEOTIDE SEQUENCE [LARGE SCALE GENOMIC DNA]</scope>
    <source>
        <strain evidence="7 9">ATCC 33218</strain>
    </source>
</reference>
<evidence type="ECO:0000313" key="9">
    <source>
        <dbReference type="Proteomes" id="UP000182998"/>
    </source>
</evidence>
<comment type="cofactor">
    <cofactor evidence="1">
        <name>Mg(2+)</name>
        <dbReference type="ChEBI" id="CHEBI:18420"/>
    </cofactor>
</comment>
<dbReference type="Gene3D" id="3.20.20.370">
    <property type="entry name" value="Glycoside hydrolase/deacetylase"/>
    <property type="match status" value="1"/>
</dbReference>
<dbReference type="AlphaFoldDB" id="A0A098GFV9"/>
<reference evidence="8" key="1">
    <citation type="submission" date="2014-09" db="EMBL/GenBank/DDBJ databases">
        <authorList>
            <person name="Gomez-Valero L."/>
        </authorList>
    </citation>
    <scope>NUCLEOTIDE SEQUENCE [LARGE SCALE GENOMIC DNA]</scope>
    <source>
        <strain evidence="8">ATCC33218</strain>
    </source>
</reference>
<organism evidence="6 8">
    <name type="scientific">Legionella micdadei</name>
    <name type="common">Tatlockia micdadei</name>
    <dbReference type="NCBI Taxonomy" id="451"/>
    <lineage>
        <taxon>Bacteria</taxon>
        <taxon>Pseudomonadati</taxon>
        <taxon>Pseudomonadota</taxon>
        <taxon>Gammaproteobacteria</taxon>
        <taxon>Legionellales</taxon>
        <taxon>Legionellaceae</taxon>
        <taxon>Legionella</taxon>
    </lineage>
</organism>
<dbReference type="PATRIC" id="fig|451.8.peg.1187"/>
<evidence type="ECO:0000313" key="6">
    <source>
        <dbReference type="EMBL" id="CEG61364.1"/>
    </source>
</evidence>
<dbReference type="GO" id="GO:0016787">
    <property type="term" value="F:hydrolase activity"/>
    <property type="evidence" value="ECO:0007669"/>
    <property type="project" value="UniProtKB-KW"/>
</dbReference>
<dbReference type="RefSeq" id="WP_045099621.1">
    <property type="nucleotide sequence ID" value="NZ_CP020614.1"/>
</dbReference>
<evidence type="ECO:0000256" key="1">
    <source>
        <dbReference type="ARBA" id="ARBA00001946"/>
    </source>
</evidence>
<keyword evidence="2" id="KW-0479">Metal-binding</keyword>
<evidence type="ECO:0000256" key="5">
    <source>
        <dbReference type="ARBA" id="ARBA00023277"/>
    </source>
</evidence>
<dbReference type="Proteomes" id="UP000032414">
    <property type="component" value="Chromosome I"/>
</dbReference>
<dbReference type="KEGG" id="tmc:LMI_2081"/>
<evidence type="ECO:0000313" key="7">
    <source>
        <dbReference type="EMBL" id="SCY39008.1"/>
    </source>
</evidence>